<dbReference type="AlphaFoldDB" id="A0A6V7UD77"/>
<sequence>MYSVRLMGGISGSEKDRVIRKFSVWISDSDIRRFQLSANLNIRAWPLRLFDVRLGLGVLELGLSINFSPVFRELPVSNYEIF</sequence>
<evidence type="ECO:0000313" key="1">
    <source>
        <dbReference type="EMBL" id="CAD2151550.1"/>
    </source>
</evidence>
<evidence type="ECO:0000313" key="2">
    <source>
        <dbReference type="Proteomes" id="UP000580250"/>
    </source>
</evidence>
<gene>
    <name evidence="1" type="ORF">MENT_LOCUS10437</name>
</gene>
<dbReference type="EMBL" id="CAJEWN010000048">
    <property type="protein sequence ID" value="CAD2151550.1"/>
    <property type="molecule type" value="Genomic_DNA"/>
</dbReference>
<comment type="caution">
    <text evidence="1">The sequence shown here is derived from an EMBL/GenBank/DDBJ whole genome shotgun (WGS) entry which is preliminary data.</text>
</comment>
<protein>
    <submittedName>
        <fullName evidence="1">Uncharacterized protein</fullName>
    </submittedName>
</protein>
<accession>A0A6V7UD77</accession>
<reference evidence="1 2" key="1">
    <citation type="submission" date="2020-08" db="EMBL/GenBank/DDBJ databases">
        <authorList>
            <person name="Koutsovoulos G."/>
            <person name="Danchin GJ E."/>
        </authorList>
    </citation>
    <scope>NUCLEOTIDE SEQUENCE [LARGE SCALE GENOMIC DNA]</scope>
</reference>
<organism evidence="1 2">
    <name type="scientific">Meloidogyne enterolobii</name>
    <name type="common">Root-knot nematode worm</name>
    <name type="synonym">Meloidogyne mayaguensis</name>
    <dbReference type="NCBI Taxonomy" id="390850"/>
    <lineage>
        <taxon>Eukaryota</taxon>
        <taxon>Metazoa</taxon>
        <taxon>Ecdysozoa</taxon>
        <taxon>Nematoda</taxon>
        <taxon>Chromadorea</taxon>
        <taxon>Rhabditida</taxon>
        <taxon>Tylenchina</taxon>
        <taxon>Tylenchomorpha</taxon>
        <taxon>Tylenchoidea</taxon>
        <taxon>Meloidogynidae</taxon>
        <taxon>Meloidogyninae</taxon>
        <taxon>Meloidogyne</taxon>
    </lineage>
</organism>
<proteinExistence type="predicted"/>
<dbReference type="Proteomes" id="UP000580250">
    <property type="component" value="Unassembled WGS sequence"/>
</dbReference>
<name>A0A6V7UD77_MELEN</name>